<dbReference type="AlphaFoldDB" id="C0QR13"/>
<keyword evidence="1 9" id="KW-0540">Nuclease</keyword>
<keyword evidence="2 9" id="KW-0479">Metal-binding</keyword>
<dbReference type="GO" id="GO:0051536">
    <property type="term" value="F:iron-sulfur cluster binding"/>
    <property type="evidence" value="ECO:0007669"/>
    <property type="project" value="UniProtKB-KW"/>
</dbReference>
<evidence type="ECO:0000256" key="8">
    <source>
        <dbReference type="ARBA" id="ARBA00023211"/>
    </source>
</evidence>
<dbReference type="Gene3D" id="3.90.320.10">
    <property type="match status" value="1"/>
</dbReference>
<proteinExistence type="inferred from homology"/>
<evidence type="ECO:0000259" key="10">
    <source>
        <dbReference type="Pfam" id="PF01930"/>
    </source>
</evidence>
<dbReference type="EMBL" id="CP001230">
    <property type="protein sequence ID" value="ACO04930.1"/>
    <property type="molecule type" value="Genomic_DNA"/>
</dbReference>
<dbReference type="EC" id="3.1.12.1" evidence="9"/>
<feature type="domain" description="DUF83" evidence="10">
    <location>
        <begin position="13"/>
        <end position="169"/>
    </location>
</feature>
<dbReference type="GO" id="GO:0051607">
    <property type="term" value="P:defense response to virus"/>
    <property type="evidence" value="ECO:0007669"/>
    <property type="project" value="UniProtKB-KW"/>
</dbReference>
<reference evidence="11 12" key="1">
    <citation type="journal article" date="2009" name="J. Bacteriol.">
        <title>Complete and draft genome sequences of six members of the Aquificales.</title>
        <authorList>
            <person name="Reysenbach A.L."/>
            <person name="Hamamura N."/>
            <person name="Podar M."/>
            <person name="Griffiths E."/>
            <person name="Ferreira S."/>
            <person name="Hochstein R."/>
            <person name="Heidelberg J."/>
            <person name="Johnson J."/>
            <person name="Mead D."/>
            <person name="Pohorille A."/>
            <person name="Sarmiento M."/>
            <person name="Schweighofer K."/>
            <person name="Seshadri R."/>
            <person name="Voytek M.A."/>
        </authorList>
    </citation>
    <scope>NUCLEOTIDE SEQUENCE [LARGE SCALE GENOMIC DNA]</scope>
    <source>
        <strain evidence="12">DSM 14350 / EX-H1</strain>
    </source>
</reference>
<keyword evidence="3 9" id="KW-0378">Hydrolase</keyword>
<comment type="cofactor">
    <cofactor evidence="9">
        <name>Mg(2+)</name>
        <dbReference type="ChEBI" id="CHEBI:18420"/>
    </cofactor>
    <cofactor evidence="9">
        <name>Mn(2+)</name>
        <dbReference type="ChEBI" id="CHEBI:29035"/>
    </cofactor>
    <text evidence="9">Mg(2+) or Mn(2+) required for ssDNA cleavage activity.</text>
</comment>
<dbReference type="KEGG" id="pmx:PERMA_1340"/>
<evidence type="ECO:0000313" key="11">
    <source>
        <dbReference type="EMBL" id="ACO04930.1"/>
    </source>
</evidence>
<keyword evidence="8 9" id="KW-0464">Manganese</keyword>
<dbReference type="eggNOG" id="COG1468">
    <property type="taxonomic scope" value="Bacteria"/>
</dbReference>
<evidence type="ECO:0000256" key="6">
    <source>
        <dbReference type="ARBA" id="ARBA00023014"/>
    </source>
</evidence>
<dbReference type="InterPro" id="IPR022765">
    <property type="entry name" value="Dna2/Cas4_DUF83"/>
</dbReference>
<evidence type="ECO:0000256" key="9">
    <source>
        <dbReference type="RuleBase" id="RU365022"/>
    </source>
</evidence>
<dbReference type="PANTHER" id="PTHR37168:SF1">
    <property type="entry name" value="CRISPR-ASSOCIATED EXONUCLEASE CAS4"/>
    <property type="match status" value="1"/>
</dbReference>
<dbReference type="RefSeq" id="WP_015899034.1">
    <property type="nucleotide sequence ID" value="NC_012440.1"/>
</dbReference>
<keyword evidence="5 9" id="KW-0408">Iron</keyword>
<dbReference type="GO" id="GO:0046872">
    <property type="term" value="F:metal ion binding"/>
    <property type="evidence" value="ECO:0007669"/>
    <property type="project" value="UniProtKB-KW"/>
</dbReference>
<organism evidence="11 12">
    <name type="scientific">Persephonella marina (strain DSM 14350 / EX-H1)</name>
    <dbReference type="NCBI Taxonomy" id="123214"/>
    <lineage>
        <taxon>Bacteria</taxon>
        <taxon>Pseudomonadati</taxon>
        <taxon>Aquificota</taxon>
        <taxon>Aquificia</taxon>
        <taxon>Aquificales</taxon>
        <taxon>Hydrogenothermaceae</taxon>
        <taxon>Persephonella</taxon>
    </lineage>
</organism>
<dbReference type="PANTHER" id="PTHR37168">
    <property type="entry name" value="CRISPR-ASSOCIATED EXONUCLEASE CAS4"/>
    <property type="match status" value="1"/>
</dbReference>
<keyword evidence="4 9" id="KW-0269">Exonuclease</keyword>
<keyword evidence="6 9" id="KW-0411">Iron-sulfur</keyword>
<dbReference type="InterPro" id="IPR011604">
    <property type="entry name" value="PDDEXK-like_dom_sf"/>
</dbReference>
<evidence type="ECO:0000313" key="12">
    <source>
        <dbReference type="Proteomes" id="UP000001366"/>
    </source>
</evidence>
<accession>C0QR13</accession>
<sequence length="170" mass="20460">MQPEINFEELKVNGIKINYYFICPRKLWLFDRKITMEEKSDRVLMGALLHETSYKRDKTKEVLIDNIISIDILDNLNIREVKYSDRMAEADRMQILYYLYYLKKLGISKKGIINYPKQKRREFVELTPEDERKIEQALMEIDRILKQEKPPPVIDVPYCKKCAYFEFCFG</sequence>
<evidence type="ECO:0000256" key="2">
    <source>
        <dbReference type="ARBA" id="ARBA00022723"/>
    </source>
</evidence>
<comment type="cofactor">
    <cofactor evidence="9">
        <name>iron-sulfur cluster</name>
        <dbReference type="ChEBI" id="CHEBI:30408"/>
    </cofactor>
</comment>
<keyword evidence="7 9" id="KW-0051">Antiviral defense</keyword>
<evidence type="ECO:0000256" key="7">
    <source>
        <dbReference type="ARBA" id="ARBA00023118"/>
    </source>
</evidence>
<dbReference type="Pfam" id="PF01930">
    <property type="entry name" value="Cas_Cas4"/>
    <property type="match status" value="1"/>
</dbReference>
<evidence type="ECO:0000256" key="5">
    <source>
        <dbReference type="ARBA" id="ARBA00023004"/>
    </source>
</evidence>
<keyword evidence="12" id="KW-1185">Reference proteome</keyword>
<evidence type="ECO:0000256" key="3">
    <source>
        <dbReference type="ARBA" id="ARBA00022801"/>
    </source>
</evidence>
<dbReference type="STRING" id="123214.PERMA_1340"/>
<comment type="function">
    <text evidence="9">CRISPR (clustered regularly interspaced short palindromic repeat) is an adaptive immune system that provides protection against mobile genetic elements (viruses, transposable elements and conjugative plasmids). CRISPR clusters contain sequences complementary to antecedent mobile elements and target invading nucleic acids. CRISPR clusters are transcribed and processed into CRISPR RNA (crRNA).</text>
</comment>
<dbReference type="GO" id="GO:0004527">
    <property type="term" value="F:exonuclease activity"/>
    <property type="evidence" value="ECO:0007669"/>
    <property type="project" value="UniProtKB-KW"/>
</dbReference>
<evidence type="ECO:0000256" key="1">
    <source>
        <dbReference type="ARBA" id="ARBA00022722"/>
    </source>
</evidence>
<dbReference type="Proteomes" id="UP000001366">
    <property type="component" value="Chromosome"/>
</dbReference>
<dbReference type="NCBIfam" id="TIGR00372">
    <property type="entry name" value="cas4"/>
    <property type="match status" value="1"/>
</dbReference>
<dbReference type="InterPro" id="IPR013343">
    <property type="entry name" value="CRISPR-assoc_prot_Cas4"/>
</dbReference>
<protein>
    <recommendedName>
        <fullName evidence="9">CRISPR-associated exonuclease Cas4</fullName>
        <ecNumber evidence="9">3.1.12.1</ecNumber>
    </recommendedName>
</protein>
<dbReference type="OrthoDB" id="9794720at2"/>
<comment type="similarity">
    <text evidence="9">Belongs to the CRISPR-associated exonuclease Cas4 family.</text>
</comment>
<evidence type="ECO:0000256" key="4">
    <source>
        <dbReference type="ARBA" id="ARBA00022839"/>
    </source>
</evidence>
<dbReference type="PaxDb" id="123214-PERMA_1340"/>
<dbReference type="HOGENOM" id="CLU_133784_0_0_0"/>
<name>C0QR13_PERMH</name>
<gene>
    <name evidence="11" type="primary">cas_3</name>
    <name evidence="11" type="ordered locus">PERMA_1340</name>
</gene>